<keyword evidence="2" id="KW-0472">Membrane</keyword>
<name>A0A9E7R587_9EURY</name>
<dbReference type="RefSeq" id="WP_260594688.1">
    <property type="nucleotide sequence ID" value="NZ_CP104003.1"/>
</dbReference>
<feature type="transmembrane region" description="Helical" evidence="2">
    <location>
        <begin position="118"/>
        <end position="137"/>
    </location>
</feature>
<evidence type="ECO:0000313" key="3">
    <source>
        <dbReference type="EMBL" id="UWM55588.1"/>
    </source>
</evidence>
<dbReference type="GeneID" id="74941697"/>
<reference evidence="3" key="1">
    <citation type="submission" date="2022-09" db="EMBL/GenBank/DDBJ databases">
        <title>Diverse halophilic archaea isolated from saline environments.</title>
        <authorList>
            <person name="Cui H.-L."/>
        </authorList>
    </citation>
    <scope>NUCLEOTIDE SEQUENCE</scope>
    <source>
        <strain evidence="3">ZS-35-S2</strain>
    </source>
</reference>
<evidence type="ECO:0000313" key="4">
    <source>
        <dbReference type="Proteomes" id="UP001057580"/>
    </source>
</evidence>
<dbReference type="Proteomes" id="UP001057580">
    <property type="component" value="Chromosome"/>
</dbReference>
<keyword evidence="2" id="KW-1133">Transmembrane helix</keyword>
<accession>A0A9E7R587</accession>
<gene>
    <name evidence="3" type="ORF">N0B31_04705</name>
</gene>
<organism evidence="3 4">
    <name type="scientific">Salinirubellus salinus</name>
    <dbReference type="NCBI Taxonomy" id="1364945"/>
    <lineage>
        <taxon>Archaea</taxon>
        <taxon>Methanobacteriati</taxon>
        <taxon>Methanobacteriota</taxon>
        <taxon>Stenosarchaea group</taxon>
        <taxon>Halobacteria</taxon>
        <taxon>Halobacteriales</taxon>
        <taxon>Natronomonadaceae</taxon>
        <taxon>Salinirubellus</taxon>
    </lineage>
</organism>
<dbReference type="EMBL" id="CP104003">
    <property type="protein sequence ID" value="UWM55588.1"/>
    <property type="molecule type" value="Genomic_DNA"/>
</dbReference>
<evidence type="ECO:0000256" key="1">
    <source>
        <dbReference type="SAM" id="MobiDB-lite"/>
    </source>
</evidence>
<protein>
    <recommendedName>
        <fullName evidence="5">DUF456 domain-containing protein</fullName>
    </recommendedName>
</protein>
<feature type="compositionally biased region" description="Low complexity" evidence="1">
    <location>
        <begin position="34"/>
        <end position="49"/>
    </location>
</feature>
<dbReference type="AlphaFoldDB" id="A0A9E7R587"/>
<feature type="transmembrane region" description="Helical" evidence="2">
    <location>
        <begin position="90"/>
        <end position="111"/>
    </location>
</feature>
<feature type="transmembrane region" description="Helical" evidence="2">
    <location>
        <begin position="62"/>
        <end position="84"/>
    </location>
</feature>
<feature type="region of interest" description="Disordered" evidence="1">
    <location>
        <begin position="1"/>
        <end position="59"/>
    </location>
</feature>
<keyword evidence="4" id="KW-1185">Reference proteome</keyword>
<feature type="compositionally biased region" description="Basic and acidic residues" evidence="1">
    <location>
        <begin position="1"/>
        <end position="31"/>
    </location>
</feature>
<dbReference type="KEGG" id="ssai:N0B31_04705"/>
<feature type="transmembrane region" description="Helical" evidence="2">
    <location>
        <begin position="143"/>
        <end position="165"/>
    </location>
</feature>
<proteinExistence type="predicted"/>
<evidence type="ECO:0008006" key="5">
    <source>
        <dbReference type="Google" id="ProtNLM"/>
    </source>
</evidence>
<sequence>MSDTDELLREVERQTDSDIRSDDGGSERHAGSDASAASTQQESEAATTSGGIRSRLPDRPSVPTLLTPRGLLLSVVLTVVGFLLGGFVPLVGGVTGLLGIGVAGFVLGLVGKGRYLELALSGAATGAVAFFLDRLVLSVVADFALPLTLVGGTAGLVAAVLGLYFGRDLRDGLTRSV</sequence>
<keyword evidence="2" id="KW-0812">Transmembrane</keyword>
<evidence type="ECO:0000256" key="2">
    <source>
        <dbReference type="SAM" id="Phobius"/>
    </source>
</evidence>